<dbReference type="GO" id="GO:0005886">
    <property type="term" value="C:plasma membrane"/>
    <property type="evidence" value="ECO:0007669"/>
    <property type="project" value="TreeGrafter"/>
</dbReference>
<dbReference type="RefSeq" id="WP_090648627.1">
    <property type="nucleotide sequence ID" value="NZ_CBCRYE010000002.1"/>
</dbReference>
<organism evidence="13 14">
    <name type="scientific">Asticcacaulis taihuensis</name>
    <dbReference type="NCBI Taxonomy" id="260084"/>
    <lineage>
        <taxon>Bacteria</taxon>
        <taxon>Pseudomonadati</taxon>
        <taxon>Pseudomonadota</taxon>
        <taxon>Alphaproteobacteria</taxon>
        <taxon>Caulobacterales</taxon>
        <taxon>Caulobacteraceae</taxon>
        <taxon>Asticcacaulis</taxon>
    </lineage>
</organism>
<evidence type="ECO:0000256" key="3">
    <source>
        <dbReference type="ARBA" id="ARBA00022679"/>
    </source>
</evidence>
<feature type="transmembrane region" description="Helical" evidence="10">
    <location>
        <begin position="35"/>
        <end position="53"/>
    </location>
</feature>
<keyword evidence="7" id="KW-0829">Tyrosine-protein kinase</keyword>
<evidence type="ECO:0000259" key="11">
    <source>
        <dbReference type="Pfam" id="PF13614"/>
    </source>
</evidence>
<dbReference type="NCBIfam" id="TIGR01007">
    <property type="entry name" value="eps_fam"/>
    <property type="match status" value="1"/>
</dbReference>
<keyword evidence="10" id="KW-0472">Membrane</keyword>
<evidence type="ECO:0000256" key="5">
    <source>
        <dbReference type="ARBA" id="ARBA00022777"/>
    </source>
</evidence>
<dbReference type="EMBL" id="FMTS01000004">
    <property type="protein sequence ID" value="SCW67125.1"/>
    <property type="molecule type" value="Genomic_DNA"/>
</dbReference>
<evidence type="ECO:0000313" key="13">
    <source>
        <dbReference type="EMBL" id="SCW67125.1"/>
    </source>
</evidence>
<dbReference type="PANTHER" id="PTHR32309">
    <property type="entry name" value="TYROSINE-PROTEIN KINASE"/>
    <property type="match status" value="1"/>
</dbReference>
<keyword evidence="3" id="KW-0808">Transferase</keyword>
<keyword evidence="10" id="KW-0812">Transmembrane</keyword>
<comment type="catalytic activity">
    <reaction evidence="8">
        <text>L-tyrosyl-[protein] + ATP = O-phospho-L-tyrosyl-[protein] + ADP + H(+)</text>
        <dbReference type="Rhea" id="RHEA:10596"/>
        <dbReference type="Rhea" id="RHEA-COMP:10136"/>
        <dbReference type="Rhea" id="RHEA-COMP:20101"/>
        <dbReference type="ChEBI" id="CHEBI:15378"/>
        <dbReference type="ChEBI" id="CHEBI:30616"/>
        <dbReference type="ChEBI" id="CHEBI:46858"/>
        <dbReference type="ChEBI" id="CHEBI:61978"/>
        <dbReference type="ChEBI" id="CHEBI:456216"/>
        <dbReference type="EC" id="2.7.10.2"/>
    </reaction>
</comment>
<keyword evidence="6" id="KW-0067">ATP-binding</keyword>
<dbReference type="Gene3D" id="3.40.50.300">
    <property type="entry name" value="P-loop containing nucleotide triphosphate hydrolases"/>
    <property type="match status" value="1"/>
</dbReference>
<keyword evidence="5" id="KW-0418">Kinase</keyword>
<name>A0A1G4SEX4_9CAUL</name>
<evidence type="ECO:0000256" key="10">
    <source>
        <dbReference type="SAM" id="Phobius"/>
    </source>
</evidence>
<reference evidence="14" key="1">
    <citation type="submission" date="2016-10" db="EMBL/GenBank/DDBJ databases">
        <authorList>
            <person name="Varghese N."/>
            <person name="Submissions S."/>
        </authorList>
    </citation>
    <scope>NUCLEOTIDE SEQUENCE [LARGE SCALE GENOMIC DNA]</scope>
    <source>
        <strain evidence="14">CGMCC 1.3431</strain>
    </source>
</reference>
<dbReference type="SUPFAM" id="SSF52540">
    <property type="entry name" value="P-loop containing nucleoside triphosphate hydrolases"/>
    <property type="match status" value="1"/>
</dbReference>
<evidence type="ECO:0000259" key="12">
    <source>
        <dbReference type="Pfam" id="PF13807"/>
    </source>
</evidence>
<dbReference type="GO" id="GO:0004715">
    <property type="term" value="F:non-membrane spanning protein tyrosine kinase activity"/>
    <property type="evidence" value="ECO:0007669"/>
    <property type="project" value="UniProtKB-EC"/>
</dbReference>
<keyword evidence="10" id="KW-1133">Transmembrane helix</keyword>
<comment type="similarity">
    <text evidence="1">Belongs to the CpsD/CapB family.</text>
</comment>
<proteinExistence type="inferred from homology"/>
<accession>A0A1G4SEX4</accession>
<dbReference type="CDD" id="cd05387">
    <property type="entry name" value="BY-kinase"/>
    <property type="match status" value="1"/>
</dbReference>
<dbReference type="PANTHER" id="PTHR32309:SF13">
    <property type="entry name" value="FERRIC ENTEROBACTIN TRANSPORT PROTEIN FEPE"/>
    <property type="match status" value="1"/>
</dbReference>
<keyword evidence="4" id="KW-0547">Nucleotide-binding</keyword>
<feature type="domain" description="AAA" evidence="11">
    <location>
        <begin position="535"/>
        <end position="670"/>
    </location>
</feature>
<dbReference type="OrthoDB" id="230260at2"/>
<evidence type="ECO:0000256" key="1">
    <source>
        <dbReference type="ARBA" id="ARBA00007316"/>
    </source>
</evidence>
<dbReference type="InterPro" id="IPR032807">
    <property type="entry name" value="GNVR"/>
</dbReference>
<dbReference type="InterPro" id="IPR027417">
    <property type="entry name" value="P-loop_NTPase"/>
</dbReference>
<dbReference type="InterPro" id="IPR025669">
    <property type="entry name" value="AAA_dom"/>
</dbReference>
<dbReference type="InterPro" id="IPR005702">
    <property type="entry name" value="Wzc-like_C"/>
</dbReference>
<dbReference type="AlphaFoldDB" id="A0A1G4SEX4"/>
<sequence length="732" mass="80229">MTSDKHSTESDVSDSLLPSVDLAAIIADFRRFSRFFAVIFGCVFLLIIVPVLMQVPRYTATASVMMDPRTLKTTSDQDVLTGLPPDAATVDTEVEILQSNSLGDRVLRSLQLDQDPEFNPYLRGTHFFGLIKNKPDNRRLTPLEAQARHEDVLNNILGRLTVARSGATRIITISFTSTSPEKASKIANEWARLYLSQQLETKFQATKEANDWLNSRLGDLRTQVEEAETAVQQYKIAHNLLAVSADNTLGQQQITTLDQQLAGVKVDRAESEARLAVARRQLNTGSSGEDVGEALNSDVIKNLRAQRTSVSQRLADLQSRYGNKHPDIIKAQDQLNDIDAQIRAEIQRIMSNLEAQAEIQRQRTASLAGSVAQAKGQLVGNNQAMVKLNELQRNADAVSTLYQSYLDRFKQTSSQEGIDRSDARIVSNAALPTGPSSPKIPISLALAFIGALGAATGSVLIRRALDSGLTTATDVETILRQPHLGNIADLASTLNRGQKATPAQYVVDKPLSVFSEGFRIMRAALIYSRIGHEVKVIAVTSSLPGEGKTTTAVCLARVMALSGQSVVVVDCDLRRRSINQYITGPVEGGLLEVLAGKAELKDVLIKDDVTNVLYLPLVESAYTPKDVFGSEAMDHLLDTLRASFDVVILDTAPVLAVVDTRILARKADVVAMLVRWRKTQRKAAQASLELLTETGAHICGVVLTQVNVKEQAKYGYGDSGYYYDQYKKYYQE</sequence>
<evidence type="ECO:0000256" key="2">
    <source>
        <dbReference type="ARBA" id="ARBA00011903"/>
    </source>
</evidence>
<dbReference type="Proteomes" id="UP000199150">
    <property type="component" value="Unassembled WGS sequence"/>
</dbReference>
<feature type="domain" description="Tyrosine-protein kinase G-rich" evidence="12">
    <location>
        <begin position="390"/>
        <end position="464"/>
    </location>
</feature>
<dbReference type="STRING" id="260084.SAMN02927928_2583"/>
<evidence type="ECO:0000256" key="4">
    <source>
        <dbReference type="ARBA" id="ARBA00022741"/>
    </source>
</evidence>
<protein>
    <recommendedName>
        <fullName evidence="2">non-specific protein-tyrosine kinase</fullName>
        <ecNumber evidence="2">2.7.10.2</ecNumber>
    </recommendedName>
</protein>
<dbReference type="Pfam" id="PF13614">
    <property type="entry name" value="AAA_31"/>
    <property type="match status" value="1"/>
</dbReference>
<dbReference type="GO" id="GO:0005524">
    <property type="term" value="F:ATP binding"/>
    <property type="evidence" value="ECO:0007669"/>
    <property type="project" value="UniProtKB-KW"/>
</dbReference>
<evidence type="ECO:0000256" key="8">
    <source>
        <dbReference type="ARBA" id="ARBA00051245"/>
    </source>
</evidence>
<dbReference type="Pfam" id="PF13807">
    <property type="entry name" value="GNVR"/>
    <property type="match status" value="1"/>
</dbReference>
<dbReference type="EC" id="2.7.10.2" evidence="2"/>
<feature type="coiled-coil region" evidence="9">
    <location>
        <begin position="300"/>
        <end position="363"/>
    </location>
</feature>
<evidence type="ECO:0000256" key="6">
    <source>
        <dbReference type="ARBA" id="ARBA00022840"/>
    </source>
</evidence>
<evidence type="ECO:0000256" key="7">
    <source>
        <dbReference type="ARBA" id="ARBA00023137"/>
    </source>
</evidence>
<keyword evidence="9" id="KW-0175">Coiled coil</keyword>
<gene>
    <name evidence="13" type="ORF">SAMN02927928_2583</name>
</gene>
<evidence type="ECO:0000313" key="14">
    <source>
        <dbReference type="Proteomes" id="UP000199150"/>
    </source>
</evidence>
<evidence type="ECO:0000256" key="9">
    <source>
        <dbReference type="SAM" id="Coils"/>
    </source>
</evidence>
<dbReference type="InterPro" id="IPR050445">
    <property type="entry name" value="Bact_polysacc_biosynth/exp"/>
</dbReference>
<keyword evidence="14" id="KW-1185">Reference proteome</keyword>